<dbReference type="GeneID" id="20245133"/>
<evidence type="ECO:0000256" key="2">
    <source>
        <dbReference type="ARBA" id="ARBA00022737"/>
    </source>
</evidence>
<dbReference type="Pfam" id="PF07707">
    <property type="entry name" value="BACK"/>
    <property type="match status" value="1"/>
</dbReference>
<dbReference type="CTD" id="20245133"/>
<dbReference type="AlphaFoldDB" id="V3ZP23"/>
<name>V3ZP23_LOTGI</name>
<dbReference type="Gene3D" id="3.30.710.10">
    <property type="entry name" value="Potassium Channel Kv1.1, Chain A"/>
    <property type="match status" value="1"/>
</dbReference>
<gene>
    <name evidence="4" type="ORF">LOTGIDRAFT_195500</name>
</gene>
<proteinExistence type="predicted"/>
<feature type="domain" description="BTB" evidence="3">
    <location>
        <begin position="30"/>
        <end position="96"/>
    </location>
</feature>
<dbReference type="KEGG" id="lgi:LOTGIDRAFT_195500"/>
<dbReference type="OrthoDB" id="3176202at2759"/>
<dbReference type="EMBL" id="KB203188">
    <property type="protein sequence ID" value="ESO86077.1"/>
    <property type="molecule type" value="Genomic_DNA"/>
</dbReference>
<protein>
    <recommendedName>
        <fullName evidence="3">BTB domain-containing protein</fullName>
    </recommendedName>
</protein>
<dbReference type="STRING" id="225164.V3ZP23"/>
<dbReference type="Gene3D" id="1.25.40.420">
    <property type="match status" value="1"/>
</dbReference>
<dbReference type="SUPFAM" id="SSF54695">
    <property type="entry name" value="POZ domain"/>
    <property type="match status" value="1"/>
</dbReference>
<reference evidence="4 5" key="1">
    <citation type="journal article" date="2013" name="Nature">
        <title>Insights into bilaterian evolution from three spiralian genomes.</title>
        <authorList>
            <person name="Simakov O."/>
            <person name="Marletaz F."/>
            <person name="Cho S.J."/>
            <person name="Edsinger-Gonzales E."/>
            <person name="Havlak P."/>
            <person name="Hellsten U."/>
            <person name="Kuo D.H."/>
            <person name="Larsson T."/>
            <person name="Lv J."/>
            <person name="Arendt D."/>
            <person name="Savage R."/>
            <person name="Osoegawa K."/>
            <person name="de Jong P."/>
            <person name="Grimwood J."/>
            <person name="Chapman J.A."/>
            <person name="Shapiro H."/>
            <person name="Aerts A."/>
            <person name="Otillar R.P."/>
            <person name="Terry A.Y."/>
            <person name="Boore J.L."/>
            <person name="Grigoriev I.V."/>
            <person name="Lindberg D.R."/>
            <person name="Seaver E.C."/>
            <person name="Weisblat D.A."/>
            <person name="Putnam N.H."/>
            <person name="Rokhsar D.S."/>
        </authorList>
    </citation>
    <scope>NUCLEOTIDE SEQUENCE [LARGE SCALE GENOMIC DNA]</scope>
</reference>
<evidence type="ECO:0000313" key="5">
    <source>
        <dbReference type="Proteomes" id="UP000030746"/>
    </source>
</evidence>
<evidence type="ECO:0000256" key="1">
    <source>
        <dbReference type="ARBA" id="ARBA00022441"/>
    </source>
</evidence>
<dbReference type="InterPro" id="IPR011333">
    <property type="entry name" value="SKP1/BTB/POZ_sf"/>
</dbReference>
<evidence type="ECO:0000259" key="3">
    <source>
        <dbReference type="PROSITE" id="PS50097"/>
    </source>
</evidence>
<dbReference type="SMART" id="SM00225">
    <property type="entry name" value="BTB"/>
    <property type="match status" value="1"/>
</dbReference>
<dbReference type="Proteomes" id="UP000030746">
    <property type="component" value="Unassembled WGS sequence"/>
</dbReference>
<dbReference type="InterPro" id="IPR011705">
    <property type="entry name" value="BACK"/>
</dbReference>
<keyword evidence="2" id="KW-0677">Repeat</keyword>
<accession>V3ZP23</accession>
<dbReference type="PANTHER" id="PTHR45632:SF3">
    <property type="entry name" value="KELCH-LIKE PROTEIN 32"/>
    <property type="match status" value="1"/>
</dbReference>
<sequence>MDDSLHYMSVNHADSLIGAINKLRCNRQLCDVIIIVKNYRIPVHRLVLSACSPYFQNILETNWDFGVKELTLRNVNGEAVQMIIDFCYTSAISVNEENVWTILPVAFTFQLEELVNLCCDYITSLIRNETCLQTHTVAVQCQCSDLEQLSANFIQDNFESLIEDSYFYDTTASSVLRYLKLLQQDVLTDDQVILGLQAWVKHSYNDRKYHTAKIIHQFPELKEKLLEFLPKELVEAPFNGDDLK</sequence>
<dbReference type="Pfam" id="PF00651">
    <property type="entry name" value="BTB"/>
    <property type="match status" value="1"/>
</dbReference>
<keyword evidence="5" id="KW-1185">Reference proteome</keyword>
<organism evidence="4 5">
    <name type="scientific">Lottia gigantea</name>
    <name type="common">Giant owl limpet</name>
    <dbReference type="NCBI Taxonomy" id="225164"/>
    <lineage>
        <taxon>Eukaryota</taxon>
        <taxon>Metazoa</taxon>
        <taxon>Spiralia</taxon>
        <taxon>Lophotrochozoa</taxon>
        <taxon>Mollusca</taxon>
        <taxon>Gastropoda</taxon>
        <taxon>Patellogastropoda</taxon>
        <taxon>Lottioidea</taxon>
        <taxon>Lottiidae</taxon>
        <taxon>Lottia</taxon>
    </lineage>
</organism>
<dbReference type="PANTHER" id="PTHR45632">
    <property type="entry name" value="LD33804P"/>
    <property type="match status" value="1"/>
</dbReference>
<keyword evidence="1" id="KW-0880">Kelch repeat</keyword>
<feature type="non-terminal residue" evidence="4">
    <location>
        <position position="244"/>
    </location>
</feature>
<dbReference type="PROSITE" id="PS50097">
    <property type="entry name" value="BTB"/>
    <property type="match status" value="1"/>
</dbReference>
<dbReference type="HOGENOM" id="CLU_1140391_0_0_1"/>
<dbReference type="InterPro" id="IPR000210">
    <property type="entry name" value="BTB/POZ_dom"/>
</dbReference>
<dbReference type="OMA" id="THNRFLA"/>
<evidence type="ECO:0000313" key="4">
    <source>
        <dbReference type="EMBL" id="ESO86077.1"/>
    </source>
</evidence>
<dbReference type="RefSeq" id="XP_009063322.1">
    <property type="nucleotide sequence ID" value="XM_009065074.1"/>
</dbReference>